<evidence type="ECO:0000256" key="1">
    <source>
        <dbReference type="ARBA" id="ARBA00022679"/>
    </source>
</evidence>
<dbReference type="CDD" id="cd02440">
    <property type="entry name" value="AdoMet_MTases"/>
    <property type="match status" value="1"/>
</dbReference>
<dbReference type="PANTHER" id="PTHR43861:SF3">
    <property type="entry name" value="PUTATIVE (AFU_ORTHOLOGUE AFUA_2G14390)-RELATED"/>
    <property type="match status" value="1"/>
</dbReference>
<dbReference type="Pfam" id="PF13489">
    <property type="entry name" value="Methyltransf_23"/>
    <property type="match status" value="1"/>
</dbReference>
<dbReference type="Proteomes" id="UP001375743">
    <property type="component" value="Unassembled WGS sequence"/>
</dbReference>
<evidence type="ECO:0000313" key="4">
    <source>
        <dbReference type="Proteomes" id="UP001375743"/>
    </source>
</evidence>
<evidence type="ECO:0000313" key="3">
    <source>
        <dbReference type="EMBL" id="MEK0084511.1"/>
    </source>
</evidence>
<sequence>MTATACTACGGTRLLPFYRVEAIPVHSCLLVDTREAALAFPKRDLELAFCEDCGFIFNRLFDPTVLDYSPDYEETQGFSPRFRRFLETLCDELAERHDLRGKTVLEIGCGKGEFLVALCERAGCRGIGIDPAYRPERTASPAMDRLTFIRDLYGTDYLHLAADADHVCCRHTLEHIPDVSGFLGLVRRGIGERRGVSLFFELPDMERILVEQAFWDIYYEHCNYFTAGSLASAFRRAGFRVTRQWKAYDGQYLMLEAEPAAASFGSSGDVARTREQVARFTAGIAARLAQLRGEAEAWRRAGKTVALWGSGSKAVGYLTTLGLEDEVAAVVDINPFKRGKHLAGTGHAIVGPDDLSGLRPDVVVVMNPIYVEEIAAELRRRGLAPEVTALT</sequence>
<evidence type="ECO:0000259" key="2">
    <source>
        <dbReference type="Pfam" id="PF08484"/>
    </source>
</evidence>
<dbReference type="SUPFAM" id="SSF53335">
    <property type="entry name" value="S-adenosyl-L-methionine-dependent methyltransferases"/>
    <property type="match status" value="1"/>
</dbReference>
<accession>A0ABU8XUA4</accession>
<dbReference type="Gene3D" id="3.40.50.720">
    <property type="entry name" value="NAD(P)-binding Rossmann-like Domain"/>
    <property type="match status" value="1"/>
</dbReference>
<proteinExistence type="predicted"/>
<gene>
    <name evidence="3" type="ORF">U1T56_15245</name>
</gene>
<keyword evidence="4" id="KW-1185">Reference proteome</keyword>
<dbReference type="RefSeq" id="WP_418160363.1">
    <property type="nucleotide sequence ID" value="NZ_JBBLZC010000015.1"/>
</dbReference>
<dbReference type="Pfam" id="PF08484">
    <property type="entry name" value="Methyltransf_14"/>
    <property type="match status" value="1"/>
</dbReference>
<name>A0ABU8XUA4_9PROT</name>
<dbReference type="InterPro" id="IPR029063">
    <property type="entry name" value="SAM-dependent_MTases_sf"/>
</dbReference>
<keyword evidence="3" id="KW-0489">Methyltransferase</keyword>
<dbReference type="InterPro" id="IPR013691">
    <property type="entry name" value="MeTrfase_14"/>
</dbReference>
<organism evidence="3 4">
    <name type="scientific">Benzoatithermus flavus</name>
    <dbReference type="NCBI Taxonomy" id="3108223"/>
    <lineage>
        <taxon>Bacteria</taxon>
        <taxon>Pseudomonadati</taxon>
        <taxon>Pseudomonadota</taxon>
        <taxon>Alphaproteobacteria</taxon>
        <taxon>Geminicoccales</taxon>
        <taxon>Geminicoccaceae</taxon>
        <taxon>Benzoatithermus</taxon>
    </lineage>
</organism>
<dbReference type="GO" id="GO:0008168">
    <property type="term" value="F:methyltransferase activity"/>
    <property type="evidence" value="ECO:0007669"/>
    <property type="project" value="UniProtKB-KW"/>
</dbReference>
<dbReference type="Gene3D" id="3.40.50.150">
    <property type="entry name" value="Vaccinia Virus protein VP39"/>
    <property type="match status" value="1"/>
</dbReference>
<protein>
    <submittedName>
        <fullName evidence="3">Class I SAM-dependent methyltransferase</fullName>
    </submittedName>
</protein>
<comment type="caution">
    <text evidence="3">The sequence shown here is derived from an EMBL/GenBank/DDBJ whole genome shotgun (WGS) entry which is preliminary data.</text>
</comment>
<dbReference type="EMBL" id="JBBLZC010000015">
    <property type="protein sequence ID" value="MEK0084511.1"/>
    <property type="molecule type" value="Genomic_DNA"/>
</dbReference>
<feature type="domain" description="C-methyltransferase" evidence="2">
    <location>
        <begin position="274"/>
        <end position="379"/>
    </location>
</feature>
<dbReference type="PANTHER" id="PTHR43861">
    <property type="entry name" value="TRANS-ACONITATE 2-METHYLTRANSFERASE-RELATED"/>
    <property type="match status" value="1"/>
</dbReference>
<reference evidence="3 4" key="1">
    <citation type="submission" date="2024-01" db="EMBL/GenBank/DDBJ databases">
        <title>Multi-omics insights into the function and evolution of sodium benzoate biodegradation pathways in Benzoatithermus flavus gen. nov., sp. nov. from hot spring.</title>
        <authorList>
            <person name="Hu C.-J."/>
            <person name="Li W.-J."/>
        </authorList>
    </citation>
    <scope>NUCLEOTIDE SEQUENCE [LARGE SCALE GENOMIC DNA]</scope>
    <source>
        <strain evidence="3 4">SYSU G07066</strain>
    </source>
</reference>
<dbReference type="GO" id="GO:0032259">
    <property type="term" value="P:methylation"/>
    <property type="evidence" value="ECO:0007669"/>
    <property type="project" value="UniProtKB-KW"/>
</dbReference>
<keyword evidence="1" id="KW-0808">Transferase</keyword>